<reference evidence="1" key="1">
    <citation type="submission" date="2021-06" db="EMBL/GenBank/DDBJ databases">
        <title>Comparative genomics, transcriptomics and evolutionary studies reveal genomic signatures of adaptation to plant cell wall in hemibiotrophic fungi.</title>
        <authorList>
            <consortium name="DOE Joint Genome Institute"/>
            <person name="Baroncelli R."/>
            <person name="Diaz J.F."/>
            <person name="Benocci T."/>
            <person name="Peng M."/>
            <person name="Battaglia E."/>
            <person name="Haridas S."/>
            <person name="Andreopoulos W."/>
            <person name="Labutti K."/>
            <person name="Pangilinan J."/>
            <person name="Floch G.L."/>
            <person name="Makela M.R."/>
            <person name="Henrissat B."/>
            <person name="Grigoriev I.V."/>
            <person name="Crouch J.A."/>
            <person name="De Vries R.P."/>
            <person name="Sukno S.A."/>
            <person name="Thon M.R."/>
        </authorList>
    </citation>
    <scope>NUCLEOTIDE SEQUENCE</scope>
    <source>
        <strain evidence="1">CBS 125086</strain>
    </source>
</reference>
<evidence type="ECO:0000313" key="2">
    <source>
        <dbReference type="Proteomes" id="UP001230504"/>
    </source>
</evidence>
<evidence type="ECO:0000313" key="1">
    <source>
        <dbReference type="EMBL" id="KAK1596153.1"/>
    </source>
</evidence>
<gene>
    <name evidence="1" type="ORF">LY79DRAFT_81759</name>
</gene>
<dbReference type="Proteomes" id="UP001230504">
    <property type="component" value="Unassembled WGS sequence"/>
</dbReference>
<protein>
    <submittedName>
        <fullName evidence="1">Uncharacterized protein</fullName>
    </submittedName>
</protein>
<dbReference type="RefSeq" id="XP_060417072.1">
    <property type="nucleotide sequence ID" value="XM_060565139.1"/>
</dbReference>
<dbReference type="AlphaFoldDB" id="A0AAD8Q5C2"/>
<proteinExistence type="predicted"/>
<keyword evidence="2" id="KW-1185">Reference proteome</keyword>
<dbReference type="EMBL" id="JAHLJV010000013">
    <property type="protein sequence ID" value="KAK1596153.1"/>
    <property type="molecule type" value="Genomic_DNA"/>
</dbReference>
<name>A0AAD8Q5C2_9PEZI</name>
<dbReference type="GeneID" id="85449379"/>
<sequence length="167" mass="18657">MYARAGVAPKTNSNLMPPLLTKDNPCLIRESRALQRLLCCKVPRQRRPPSHAREREATVRKWRSSLSATFNDDSITPHACGGRLLHCVLRPWSWSVQVSAHGRHLFQMMSLSPIGANSLLGIILQLMGLPKVVDDPRHLHILPNLSTDSSHTEMGGYTLGNDRHAEL</sequence>
<accession>A0AAD8Q5C2</accession>
<organism evidence="1 2">
    <name type="scientific">Colletotrichum navitas</name>
    <dbReference type="NCBI Taxonomy" id="681940"/>
    <lineage>
        <taxon>Eukaryota</taxon>
        <taxon>Fungi</taxon>
        <taxon>Dikarya</taxon>
        <taxon>Ascomycota</taxon>
        <taxon>Pezizomycotina</taxon>
        <taxon>Sordariomycetes</taxon>
        <taxon>Hypocreomycetidae</taxon>
        <taxon>Glomerellales</taxon>
        <taxon>Glomerellaceae</taxon>
        <taxon>Colletotrichum</taxon>
        <taxon>Colletotrichum graminicola species complex</taxon>
    </lineage>
</organism>
<comment type="caution">
    <text evidence="1">The sequence shown here is derived from an EMBL/GenBank/DDBJ whole genome shotgun (WGS) entry which is preliminary data.</text>
</comment>